<accession>A0ABT0S3B2</accession>
<organism evidence="1 2">
    <name type="scientific">Sphingomonas hankyongi</name>
    <dbReference type="NCBI Taxonomy" id="2908209"/>
    <lineage>
        <taxon>Bacteria</taxon>
        <taxon>Pseudomonadati</taxon>
        <taxon>Pseudomonadota</taxon>
        <taxon>Alphaproteobacteria</taxon>
        <taxon>Sphingomonadales</taxon>
        <taxon>Sphingomonadaceae</taxon>
        <taxon>Sphingomonas</taxon>
    </lineage>
</organism>
<keyword evidence="2" id="KW-1185">Reference proteome</keyword>
<proteinExistence type="predicted"/>
<dbReference type="EMBL" id="JAMGBE010000003">
    <property type="protein sequence ID" value="MCL6730321.1"/>
    <property type="molecule type" value="Genomic_DNA"/>
</dbReference>
<dbReference type="Proteomes" id="UP001165342">
    <property type="component" value="Unassembled WGS sequence"/>
</dbReference>
<evidence type="ECO:0000313" key="1">
    <source>
        <dbReference type="EMBL" id="MCL6730321.1"/>
    </source>
</evidence>
<dbReference type="RefSeq" id="WP_249831814.1">
    <property type="nucleotide sequence ID" value="NZ_JAMGBE010000003.1"/>
</dbReference>
<sequence>MPDPVELQQFRVETARLLISLKSDLRALEYAGCEPTLVAELKATVTDVEGSLAGVVFER</sequence>
<name>A0ABT0S3B2_9SPHN</name>
<protein>
    <submittedName>
        <fullName evidence="1">Uncharacterized protein</fullName>
    </submittedName>
</protein>
<reference evidence="1" key="1">
    <citation type="submission" date="2022-05" db="EMBL/GenBank/DDBJ databases">
        <authorList>
            <person name="Jo J.-H."/>
            <person name="Im W.-T."/>
        </authorList>
    </citation>
    <scope>NUCLEOTIDE SEQUENCE</scope>
    <source>
        <strain evidence="1">SE220</strain>
    </source>
</reference>
<gene>
    <name evidence="1" type="ORF">LZ538_09680</name>
</gene>
<evidence type="ECO:0000313" key="2">
    <source>
        <dbReference type="Proteomes" id="UP001165342"/>
    </source>
</evidence>
<comment type="caution">
    <text evidence="1">The sequence shown here is derived from an EMBL/GenBank/DDBJ whole genome shotgun (WGS) entry which is preliminary data.</text>
</comment>